<feature type="domain" description="DM13" evidence="5">
    <location>
        <begin position="243"/>
        <end position="349"/>
    </location>
</feature>
<dbReference type="Pfam" id="PF10517">
    <property type="entry name" value="DM13"/>
    <property type="match status" value="2"/>
</dbReference>
<protein>
    <submittedName>
        <fullName evidence="6">Protein Skeletor, isoforms B/C</fullName>
    </submittedName>
</protein>
<feature type="chain" id="PRO_5044023575" evidence="3">
    <location>
        <begin position="19"/>
        <end position="793"/>
    </location>
</feature>
<feature type="transmembrane region" description="Helical" evidence="2">
    <location>
        <begin position="774"/>
        <end position="792"/>
    </location>
</feature>
<keyword evidence="7" id="KW-1185">Reference proteome</keyword>
<organism evidence="6 7">
    <name type="scientific">Oopsacas minuta</name>
    <dbReference type="NCBI Taxonomy" id="111878"/>
    <lineage>
        <taxon>Eukaryota</taxon>
        <taxon>Metazoa</taxon>
        <taxon>Porifera</taxon>
        <taxon>Hexactinellida</taxon>
        <taxon>Hexasterophora</taxon>
        <taxon>Lyssacinosida</taxon>
        <taxon>Leucopsacidae</taxon>
        <taxon>Oopsacas</taxon>
    </lineage>
</organism>
<dbReference type="Pfam" id="PF03351">
    <property type="entry name" value="DOMON"/>
    <property type="match status" value="1"/>
</dbReference>
<comment type="caution">
    <text evidence="6">The sequence shown here is derived from an EMBL/GenBank/DDBJ whole genome shotgun (WGS) entry which is preliminary data.</text>
</comment>
<dbReference type="PROSITE" id="PS51549">
    <property type="entry name" value="DM13"/>
    <property type="match status" value="2"/>
</dbReference>
<keyword evidence="3" id="KW-0732">Signal</keyword>
<feature type="domain" description="DM13" evidence="5">
    <location>
        <begin position="121"/>
        <end position="230"/>
    </location>
</feature>
<keyword evidence="1" id="KW-0677">Repeat</keyword>
<keyword evidence="2" id="KW-0812">Transmembrane</keyword>
<evidence type="ECO:0000256" key="1">
    <source>
        <dbReference type="ARBA" id="ARBA00022737"/>
    </source>
</evidence>
<dbReference type="EMBL" id="JAKMXF010000011">
    <property type="protein sequence ID" value="KAI6661625.1"/>
    <property type="molecule type" value="Genomic_DNA"/>
</dbReference>
<keyword evidence="2" id="KW-1133">Transmembrane helix</keyword>
<proteinExistence type="predicted"/>
<dbReference type="SMART" id="SM00664">
    <property type="entry name" value="DoH"/>
    <property type="match status" value="1"/>
</dbReference>
<name>A0AAV7KL11_9METZ</name>
<evidence type="ECO:0000259" key="4">
    <source>
        <dbReference type="PROSITE" id="PS50836"/>
    </source>
</evidence>
<sequence>MRLLLLVLLLQLVYTVQAFYRLGTVGVGSTSGTIYLIDSNSLFLRGFRATEALVFRGGSGSTLVTATTSGALSNVNMMLDGNNDWLEASPIEIRTASGDELITSFDIPGNIQIPCTAEYLGRFTRGGASTLHSLSGHVFFDSSNRRLFVAGLNLDGSAPAAYMWLSTSTTPSGGGRRTGYNGRYGKVDDVNNQDANVTYPVPLSDVQVVYRSLSVWCVDFSVSFGHVVIPEVTDSFGCSTSYGSVKLGDTPAKHGVSANVYVLGPNTIGLQNMNYGGDAPGTWYWAGTTSDVHTGFIVADETGSLGTLSEISNANVVLTLPTDYDVCNTNFFSVYCVIASVSFGEVFFDSSYGCTNCPQICKTVGEPGPVFQCKDLSSTEQIEYRYDSNNSLVTFRFHTCNLEANEYFAFGISASNSGVAMSPNGDVAVCQYSTTGVVDCSDYDLTIRSQCALSGGSYNGACPDTVLTGGVNNYINTQVETINALTTFTTTRAVNTTDSHDKVYTPGTPQYIIWARGGTFSSPTSERWVLRHASDNRISSSAPIQIDFAANQSCTRSLLCPTTTPAPKAPWKVPPICIEPDNNQINAAIGNTGGVQGYKGITGKDGWGIAWYLNGYLIPEVYVLRGTTVRFYVNGGNDPDDSASYHPLYITSSNEGGINVLQEAGESITETVYAGLDYNQAAQTVTDLTVGPYCEWEETEGGGDNFNSFSRYEETLEYSCSSTVLSGIFEWTANTESNGPFYYQCATHRLLGWKIYVVDDLEECFALQSAAYQTLSYALLLFIGVVLTIFYAL</sequence>
<dbReference type="InterPro" id="IPR005018">
    <property type="entry name" value="DOMON_domain"/>
</dbReference>
<accession>A0AAV7KL11</accession>
<evidence type="ECO:0000256" key="3">
    <source>
        <dbReference type="SAM" id="SignalP"/>
    </source>
</evidence>
<dbReference type="PANTHER" id="PTHR24036:SF5">
    <property type="entry name" value="THROMBOMODULIN"/>
    <property type="match status" value="1"/>
</dbReference>
<dbReference type="SMART" id="SM00686">
    <property type="entry name" value="DM13"/>
    <property type="match status" value="2"/>
</dbReference>
<feature type="signal peptide" evidence="3">
    <location>
        <begin position="1"/>
        <end position="18"/>
    </location>
</feature>
<keyword evidence="2" id="KW-0472">Membrane</keyword>
<evidence type="ECO:0000313" key="7">
    <source>
        <dbReference type="Proteomes" id="UP001165289"/>
    </source>
</evidence>
<evidence type="ECO:0000259" key="5">
    <source>
        <dbReference type="PROSITE" id="PS51549"/>
    </source>
</evidence>
<feature type="domain" description="DOMON" evidence="4">
    <location>
        <begin position="378"/>
        <end position="517"/>
    </location>
</feature>
<evidence type="ECO:0000256" key="2">
    <source>
        <dbReference type="SAM" id="Phobius"/>
    </source>
</evidence>
<evidence type="ECO:0000313" key="6">
    <source>
        <dbReference type="EMBL" id="KAI6661625.1"/>
    </source>
</evidence>
<dbReference type="InterPro" id="IPR019545">
    <property type="entry name" value="DM13_domain"/>
</dbReference>
<dbReference type="InterPro" id="IPR052126">
    <property type="entry name" value="Spindle_Org/Thrombomodulin"/>
</dbReference>
<dbReference type="AlphaFoldDB" id="A0AAV7KL11"/>
<dbReference type="Proteomes" id="UP001165289">
    <property type="component" value="Unassembled WGS sequence"/>
</dbReference>
<dbReference type="PANTHER" id="PTHR24036">
    <property type="entry name" value="SKELETOR-RELATED"/>
    <property type="match status" value="1"/>
</dbReference>
<reference evidence="6 7" key="1">
    <citation type="journal article" date="2023" name="BMC Biol.">
        <title>The compact genome of the sponge Oopsacas minuta (Hexactinellida) is lacking key metazoan core genes.</title>
        <authorList>
            <person name="Santini S."/>
            <person name="Schenkelaars Q."/>
            <person name="Jourda C."/>
            <person name="Duchesne M."/>
            <person name="Belahbib H."/>
            <person name="Rocher C."/>
            <person name="Selva M."/>
            <person name="Riesgo A."/>
            <person name="Vervoort M."/>
            <person name="Leys S.P."/>
            <person name="Kodjabachian L."/>
            <person name="Le Bivic A."/>
            <person name="Borchiellini C."/>
            <person name="Claverie J.M."/>
            <person name="Renard E."/>
        </authorList>
    </citation>
    <scope>NUCLEOTIDE SEQUENCE [LARGE SCALE GENOMIC DNA]</scope>
    <source>
        <strain evidence="6">SPO-2</strain>
    </source>
</reference>
<dbReference type="PROSITE" id="PS50836">
    <property type="entry name" value="DOMON"/>
    <property type="match status" value="1"/>
</dbReference>
<gene>
    <name evidence="6" type="ORF">LOD99_13498</name>
</gene>